<feature type="transmembrane region" description="Helical" evidence="1">
    <location>
        <begin position="153"/>
        <end position="170"/>
    </location>
</feature>
<dbReference type="EMBL" id="PEBW01000004">
    <property type="protein sequence ID" value="PTQ51647.1"/>
    <property type="molecule type" value="Genomic_DNA"/>
</dbReference>
<feature type="transmembrane region" description="Helical" evidence="1">
    <location>
        <begin position="62"/>
        <end position="81"/>
    </location>
</feature>
<feature type="transmembrane region" description="Helical" evidence="1">
    <location>
        <begin position="121"/>
        <end position="141"/>
    </location>
</feature>
<feature type="transmembrane region" description="Helical" evidence="1">
    <location>
        <begin position="34"/>
        <end position="50"/>
    </location>
</feature>
<sequence length="215" mass="23865">MNEAAFFLLSVLTEIDNAFVLLAFFRRYFPLRPSALLAVVLGFSFLRTAYGRAFSFVLTLPYVPFAAGLLAWLLAGNLLFARDERPELSVVQRILRALTTLVALDFVLGIDQLLVAQAFAVKGWTFFAVTATSLALTLFLVRLFPREFATSPWISRLAALFLWLAGTKLLHHGMSSFSPVEIPSFCTPPVGTILSFGVYLALVVLSSLRRRSRTP</sequence>
<protein>
    <recommendedName>
        <fullName evidence="4">Integral membrane protein TerC</fullName>
    </recommendedName>
</protein>
<evidence type="ECO:0000313" key="2">
    <source>
        <dbReference type="EMBL" id="PTQ51647.1"/>
    </source>
</evidence>
<proteinExistence type="predicted"/>
<dbReference type="InterPro" id="IPR005496">
    <property type="entry name" value="Integral_membrane_TerC"/>
</dbReference>
<evidence type="ECO:0000256" key="1">
    <source>
        <dbReference type="SAM" id="Phobius"/>
    </source>
</evidence>
<keyword evidence="1" id="KW-1133">Transmembrane helix</keyword>
<name>A0A2T5G636_9BACL</name>
<keyword evidence="1" id="KW-0812">Transmembrane</keyword>
<feature type="transmembrane region" description="Helical" evidence="1">
    <location>
        <begin position="190"/>
        <end position="208"/>
    </location>
</feature>
<dbReference type="AlphaFoldDB" id="A0A2T5G636"/>
<dbReference type="GO" id="GO:0016020">
    <property type="term" value="C:membrane"/>
    <property type="evidence" value="ECO:0007669"/>
    <property type="project" value="InterPro"/>
</dbReference>
<evidence type="ECO:0008006" key="4">
    <source>
        <dbReference type="Google" id="ProtNLM"/>
    </source>
</evidence>
<evidence type="ECO:0000313" key="3">
    <source>
        <dbReference type="Proteomes" id="UP000244016"/>
    </source>
</evidence>
<reference evidence="2 3" key="1">
    <citation type="submission" date="2017-08" db="EMBL/GenBank/DDBJ databases">
        <title>Burning lignite coal seam in the remote Altai Mountains harbors a hydrogen-driven thermophilic microbial community.</title>
        <authorList>
            <person name="Kadnikov V.V."/>
            <person name="Mardanov A.V."/>
            <person name="Ivasenko D."/>
            <person name="Beletsky A.V."/>
            <person name="Karnachuk O.V."/>
            <person name="Ravin N.V."/>
        </authorList>
    </citation>
    <scope>NUCLEOTIDE SEQUENCE [LARGE SCALE GENOMIC DNA]</scope>
    <source>
        <strain evidence="2">AL31</strain>
    </source>
</reference>
<accession>A0A2T5G636</accession>
<organism evidence="2 3">
    <name type="scientific">Brockia lithotrophica</name>
    <dbReference type="NCBI Taxonomy" id="933949"/>
    <lineage>
        <taxon>Bacteria</taxon>
        <taxon>Bacillati</taxon>
        <taxon>Bacillota</taxon>
        <taxon>Bacilli</taxon>
        <taxon>Bacillales</taxon>
        <taxon>Bacillales Family X. Incertae Sedis</taxon>
        <taxon>Brockia</taxon>
    </lineage>
</organism>
<gene>
    <name evidence="2" type="ORF">BLITH_1285</name>
</gene>
<keyword evidence="1" id="KW-0472">Membrane</keyword>
<comment type="caution">
    <text evidence="2">The sequence shown here is derived from an EMBL/GenBank/DDBJ whole genome shotgun (WGS) entry which is preliminary data.</text>
</comment>
<dbReference type="Proteomes" id="UP000244016">
    <property type="component" value="Unassembled WGS sequence"/>
</dbReference>
<dbReference type="Pfam" id="PF03741">
    <property type="entry name" value="TerC"/>
    <property type="match status" value="1"/>
</dbReference>